<comment type="similarity">
    <text evidence="3">Belongs to the autotransporter-2 (AT-2) (TC 1.B.40) family.</text>
</comment>
<evidence type="ECO:0000313" key="15">
    <source>
        <dbReference type="Proteomes" id="UP000241764"/>
    </source>
</evidence>
<dbReference type="InterPro" id="IPR008635">
    <property type="entry name" value="Coiled_stalk_dom"/>
</dbReference>
<feature type="domain" description="Trimeric autotransporter adhesin YadA-like stalk" evidence="13">
    <location>
        <begin position="533"/>
        <end position="566"/>
    </location>
</feature>
<name>A0A2P7ATK9_9HYPH</name>
<feature type="domain" description="Trimeric autotransporter adhesin YadA-like stalk" evidence="13">
    <location>
        <begin position="36"/>
        <end position="74"/>
    </location>
</feature>
<dbReference type="Proteomes" id="UP000241764">
    <property type="component" value="Unassembled WGS sequence"/>
</dbReference>
<dbReference type="InterPro" id="IPR011049">
    <property type="entry name" value="Serralysin-like_metalloprot_C"/>
</dbReference>
<keyword evidence="8" id="KW-0653">Protein transport</keyword>
<dbReference type="Pfam" id="PF03895">
    <property type="entry name" value="YadA_anchor"/>
    <property type="match status" value="1"/>
</dbReference>
<feature type="domain" description="Trimeric autotransporter adhesin YadA-like stalk" evidence="13">
    <location>
        <begin position="244"/>
        <end position="285"/>
    </location>
</feature>
<feature type="domain" description="Trimeric autotransporter adhesin YadA-like stalk" evidence="13">
    <location>
        <begin position="739"/>
        <end position="768"/>
    </location>
</feature>
<comment type="caution">
    <text evidence="14">The sequence shown here is derived from an EMBL/GenBank/DDBJ whole genome shotgun (WGS) entry which is preliminary data.</text>
</comment>
<evidence type="ECO:0000256" key="10">
    <source>
        <dbReference type="ARBA" id="ARBA00023237"/>
    </source>
</evidence>
<sequence>MAVKYAWTDLNGNGAVDTGEVDLKRVVLTGDGGTTISNVAKGAVTATSSEAINGSQFFGVSKNIAAFLGGGSGVDANGALTAPKYDIATVDASGRSVSNPYNNVGAALGGLNGSVTSINTRVGTIDTRVGDIDGRVNAITALAGDEANGRGVRYVRTNETGLTPGDAFAQGVGSTAIGYQARALQAGSVALGQNSITAAASRVTGTEINGTKFEFATFAETDPVTGAPNPGSVVSVGSATIKRQITNVAAGQLSESSTDVVNGSQLFATNSAVENVDSRVNQAQDKLTKTTKALGGGATIDGEKDTWTGPAYTLAKIGADGTSTKETFRDVGSALGALDGSVTTINTRVGDIDGRVVKHEGDINTINTSIASINSGTAGLVQQAKAGDNLTIGKDTDGAAVDLKGKAATRKLLSLSAGDVSSTSTDGVNGSQLFQTRSSLASALGGGASVGTGGTFTGPTYNIASIGVDGKATQETFHDVGGAFGGLNDSVTSINTRVGDITTQMSGLLSDALLWDPANSVFSAKHGASAASRIADVAAGEKDTDAVNVKQLNDAQTASGTALKNVGERAVKYAWEDKNGNGVVDPGEAIDYSKVVLEGPDNTGTKIGNVAAGQVSEKSLEAINGSQLFVTNSAIVLGLGGGAKFDANGVFTGPTYNITKIKGDGSTSSTPYNNVGGALDGLNENTTNINNRINAITKEVTTLDSDSLRWDKDKGVFTATRDKSSSIDTSPDTVKTSIITGITRGSLSATSTDAVTGAQLFETDEKVAKIDKRVETVETKIDTVKTDITNAMDKTAVKYAPDSSGNKTNEVALQGADPNAPVLISNVKEGAADHDAVNVKQLKETITQETAKVSNQYSQYLDESKTYANEIGASTLSESRQYTDQKFDQLSSDIGAVRNEARQAAAIGLAASSLRFDNTPGKISVAVGGGVWRDQGAMAFGAGYTSESGAVRANLSGAASGGQVGVGAGISFTLN</sequence>
<evidence type="ECO:0000259" key="13">
    <source>
        <dbReference type="Pfam" id="PF05662"/>
    </source>
</evidence>
<dbReference type="AlphaFoldDB" id="A0A2P7ATK9"/>
<dbReference type="InterPro" id="IPR045584">
    <property type="entry name" value="Pilin-like"/>
</dbReference>
<evidence type="ECO:0000256" key="4">
    <source>
        <dbReference type="ARBA" id="ARBA00022448"/>
    </source>
</evidence>
<dbReference type="GO" id="GO:0015031">
    <property type="term" value="P:protein transport"/>
    <property type="evidence" value="ECO:0007669"/>
    <property type="project" value="UniProtKB-KW"/>
</dbReference>
<organism evidence="14 15">
    <name type="scientific">Phyllobacterium sophorae</name>
    <dbReference type="NCBI Taxonomy" id="1520277"/>
    <lineage>
        <taxon>Bacteria</taxon>
        <taxon>Pseudomonadati</taxon>
        <taxon>Pseudomonadota</taxon>
        <taxon>Alphaproteobacteria</taxon>
        <taxon>Hyphomicrobiales</taxon>
        <taxon>Phyllobacteriaceae</taxon>
        <taxon>Phyllobacterium</taxon>
    </lineage>
</organism>
<dbReference type="OrthoDB" id="1631723at2"/>
<keyword evidence="10" id="KW-0998">Cell outer membrane</keyword>
<feature type="domain" description="Trimeric autotransporter adhesin YadA-like head" evidence="12">
    <location>
        <begin position="169"/>
        <end position="195"/>
    </location>
</feature>
<dbReference type="EMBL" id="PGGM01000018">
    <property type="protein sequence ID" value="PSH57555.1"/>
    <property type="molecule type" value="Genomic_DNA"/>
</dbReference>
<protein>
    <recommendedName>
        <fullName evidence="16">Calcium-binding protein</fullName>
    </recommendedName>
</protein>
<feature type="domain" description="Trimeric autotransporter adhesin YadA-like stalk" evidence="13">
    <location>
        <begin position="417"/>
        <end position="453"/>
    </location>
</feature>
<comment type="subcellular location">
    <subcellularLocation>
        <location evidence="2">Cell outer membrane</location>
    </subcellularLocation>
    <subcellularLocation>
        <location evidence="1">Cell surface</location>
    </subcellularLocation>
</comment>
<dbReference type="Pfam" id="PF05658">
    <property type="entry name" value="YadA_head"/>
    <property type="match status" value="1"/>
</dbReference>
<evidence type="ECO:0008006" key="16">
    <source>
        <dbReference type="Google" id="ProtNLM"/>
    </source>
</evidence>
<keyword evidence="15" id="KW-1185">Reference proteome</keyword>
<dbReference type="Gene3D" id="2.150.10.10">
    <property type="entry name" value="Serralysin-like metalloprotease, C-terminal"/>
    <property type="match status" value="2"/>
</dbReference>
<keyword evidence="7" id="KW-0732">Signal</keyword>
<dbReference type="InterPro" id="IPR005594">
    <property type="entry name" value="YadA_C"/>
</dbReference>
<dbReference type="InterPro" id="IPR008640">
    <property type="entry name" value="Adhesin_Head_dom"/>
</dbReference>
<keyword evidence="9" id="KW-0472">Membrane</keyword>
<keyword evidence="6" id="KW-0812">Transmembrane</keyword>
<feature type="domain" description="Trimeric autotransporter adhesin YadA-like stalk" evidence="13">
    <location>
        <begin position="824"/>
        <end position="858"/>
    </location>
</feature>
<dbReference type="Pfam" id="PF05662">
    <property type="entry name" value="YadA_stalk"/>
    <property type="match status" value="7"/>
</dbReference>
<feature type="domain" description="Trimeric autotransporter adhesin YadA-like stalk" evidence="13">
    <location>
        <begin position="606"/>
        <end position="638"/>
    </location>
</feature>
<dbReference type="RefSeq" id="WP_106667235.1">
    <property type="nucleotide sequence ID" value="NZ_PGGM01000018.1"/>
</dbReference>
<reference evidence="15" key="1">
    <citation type="submission" date="2017-11" db="EMBL/GenBank/DDBJ databases">
        <authorList>
            <person name="Kuznetsova I."/>
            <person name="Sazanova A."/>
            <person name="Chirak E."/>
            <person name="Safronova V."/>
            <person name="Willems A."/>
        </authorList>
    </citation>
    <scope>NUCLEOTIDE SEQUENCE [LARGE SCALE GENOMIC DNA]</scope>
    <source>
        <strain evidence="15">CCBAU 03422</strain>
    </source>
</reference>
<evidence type="ECO:0000259" key="11">
    <source>
        <dbReference type="Pfam" id="PF03895"/>
    </source>
</evidence>
<evidence type="ECO:0000256" key="7">
    <source>
        <dbReference type="ARBA" id="ARBA00022729"/>
    </source>
</evidence>
<evidence type="ECO:0000256" key="5">
    <source>
        <dbReference type="ARBA" id="ARBA00022452"/>
    </source>
</evidence>
<dbReference type="GO" id="GO:0009279">
    <property type="term" value="C:cell outer membrane"/>
    <property type="evidence" value="ECO:0007669"/>
    <property type="project" value="UniProtKB-SubCell"/>
</dbReference>
<evidence type="ECO:0000256" key="2">
    <source>
        <dbReference type="ARBA" id="ARBA00004442"/>
    </source>
</evidence>
<accession>A0A2P7ATK9</accession>
<evidence type="ECO:0000256" key="3">
    <source>
        <dbReference type="ARBA" id="ARBA00005848"/>
    </source>
</evidence>
<feature type="domain" description="Trimeric autotransporter adhesin YadA-like C-terminal membrane anchor" evidence="11">
    <location>
        <begin position="917"/>
        <end position="973"/>
    </location>
</feature>
<keyword evidence="5" id="KW-1134">Transmembrane beta strand</keyword>
<dbReference type="GO" id="GO:0009986">
    <property type="term" value="C:cell surface"/>
    <property type="evidence" value="ECO:0007669"/>
    <property type="project" value="UniProtKB-SubCell"/>
</dbReference>
<dbReference type="Gene3D" id="6.10.250.2040">
    <property type="match status" value="2"/>
</dbReference>
<evidence type="ECO:0000259" key="12">
    <source>
        <dbReference type="Pfam" id="PF05658"/>
    </source>
</evidence>
<evidence type="ECO:0000256" key="9">
    <source>
        <dbReference type="ARBA" id="ARBA00023136"/>
    </source>
</evidence>
<evidence type="ECO:0000256" key="1">
    <source>
        <dbReference type="ARBA" id="ARBA00004241"/>
    </source>
</evidence>
<evidence type="ECO:0000313" key="14">
    <source>
        <dbReference type="EMBL" id="PSH57555.1"/>
    </source>
</evidence>
<keyword evidence="4" id="KW-0813">Transport</keyword>
<dbReference type="SUPFAM" id="SSF54523">
    <property type="entry name" value="Pili subunits"/>
    <property type="match status" value="1"/>
</dbReference>
<evidence type="ECO:0000256" key="8">
    <source>
        <dbReference type="ARBA" id="ARBA00022927"/>
    </source>
</evidence>
<gene>
    <name evidence="14" type="ORF">CU103_27600</name>
</gene>
<dbReference type="SUPFAM" id="SSF101967">
    <property type="entry name" value="Adhesin YadA, collagen-binding domain"/>
    <property type="match status" value="2"/>
</dbReference>
<dbReference type="Gene3D" id="1.20.5.170">
    <property type="match status" value="4"/>
</dbReference>
<dbReference type="Gene3D" id="4.10.80.270">
    <property type="match status" value="1"/>
</dbReference>
<dbReference type="Gene3D" id="3.30.1300.30">
    <property type="entry name" value="GSPII I/J protein-like"/>
    <property type="match status" value="1"/>
</dbReference>
<evidence type="ECO:0000256" key="6">
    <source>
        <dbReference type="ARBA" id="ARBA00022692"/>
    </source>
</evidence>
<proteinExistence type="inferred from homology"/>